<dbReference type="OrthoDB" id="5437367at2"/>
<proteinExistence type="predicted"/>
<dbReference type="InterPro" id="IPR043128">
    <property type="entry name" value="Rev_trsase/Diguanyl_cyclase"/>
</dbReference>
<dbReference type="PANTHER" id="PTHR45138">
    <property type="entry name" value="REGULATORY COMPONENTS OF SENSORY TRANSDUCTION SYSTEM"/>
    <property type="match status" value="1"/>
</dbReference>
<dbReference type="SMART" id="SM00267">
    <property type="entry name" value="GGDEF"/>
    <property type="match status" value="1"/>
</dbReference>
<dbReference type="EC" id="2.7.7.65" evidence="1"/>
<evidence type="ECO:0000313" key="5">
    <source>
        <dbReference type="EMBL" id="EPR35379.1"/>
    </source>
</evidence>
<reference evidence="5 6" key="1">
    <citation type="journal article" date="2013" name="Genome Announc.">
        <title>Draft genome sequences for three mercury-methylating, sulfate-reducing bacteria.</title>
        <authorList>
            <person name="Brown S.D."/>
            <person name="Hurt R.A.Jr."/>
            <person name="Gilmour C.C."/>
            <person name="Elias D.A."/>
        </authorList>
    </citation>
    <scope>NUCLEOTIDE SEQUENCE [LARGE SCALE GENOMIC DNA]</scope>
    <source>
        <strain evidence="5 6">DSM 16529</strain>
    </source>
</reference>
<feature type="domain" description="GGDEF" evidence="3">
    <location>
        <begin position="697"/>
        <end position="823"/>
    </location>
</feature>
<keyword evidence="6" id="KW-1185">Reference proteome</keyword>
<dbReference type="NCBIfam" id="TIGR00254">
    <property type="entry name" value="GGDEF"/>
    <property type="match status" value="1"/>
</dbReference>
<dbReference type="Proteomes" id="UP000014975">
    <property type="component" value="Unassembled WGS sequence"/>
</dbReference>
<comment type="catalytic activity">
    <reaction evidence="2">
        <text>2 GTP = 3',3'-c-di-GMP + 2 diphosphate</text>
        <dbReference type="Rhea" id="RHEA:24898"/>
        <dbReference type="ChEBI" id="CHEBI:33019"/>
        <dbReference type="ChEBI" id="CHEBI:37565"/>
        <dbReference type="ChEBI" id="CHEBI:58805"/>
        <dbReference type="EC" id="2.7.7.65"/>
    </reaction>
</comment>
<dbReference type="InterPro" id="IPR050469">
    <property type="entry name" value="Diguanylate_Cyclase"/>
</dbReference>
<comment type="caution">
    <text evidence="5">The sequence shown here is derived from an EMBL/GenBank/DDBJ whole genome shotgun (WGS) entry which is preliminary data.</text>
</comment>
<protein>
    <recommendedName>
        <fullName evidence="1">diguanylate cyclase</fullName>
        <ecNumber evidence="1">2.7.7.65</ecNumber>
    </recommendedName>
</protein>
<organism evidence="5 6">
    <name type="scientific">Alkalidesulfovibrio alkalitolerans DSM 16529</name>
    <dbReference type="NCBI Taxonomy" id="1121439"/>
    <lineage>
        <taxon>Bacteria</taxon>
        <taxon>Pseudomonadati</taxon>
        <taxon>Thermodesulfobacteriota</taxon>
        <taxon>Desulfovibrionia</taxon>
        <taxon>Desulfovibrionales</taxon>
        <taxon>Desulfovibrionaceae</taxon>
        <taxon>Alkalidesulfovibrio</taxon>
    </lineage>
</organism>
<dbReference type="eggNOG" id="COG3706">
    <property type="taxonomic scope" value="Bacteria"/>
</dbReference>
<dbReference type="PATRIC" id="fig|1121439.3.peg.465"/>
<dbReference type="PANTHER" id="PTHR45138:SF9">
    <property type="entry name" value="DIGUANYLATE CYCLASE DGCM-RELATED"/>
    <property type="match status" value="1"/>
</dbReference>
<dbReference type="CDD" id="cd01949">
    <property type="entry name" value="GGDEF"/>
    <property type="match status" value="1"/>
</dbReference>
<dbReference type="SUPFAM" id="SSF55073">
    <property type="entry name" value="Nucleotide cyclase"/>
    <property type="match status" value="1"/>
</dbReference>
<evidence type="ECO:0000259" key="3">
    <source>
        <dbReference type="PROSITE" id="PS50887"/>
    </source>
</evidence>
<gene>
    <name evidence="5" type="ORF">dsat_2080</name>
</gene>
<evidence type="ECO:0000256" key="1">
    <source>
        <dbReference type="ARBA" id="ARBA00012528"/>
    </source>
</evidence>
<dbReference type="Gene3D" id="1.10.3210.10">
    <property type="entry name" value="Hypothetical protein af1432"/>
    <property type="match status" value="1"/>
</dbReference>
<accession>S7UN22</accession>
<dbReference type="PROSITE" id="PS50887">
    <property type="entry name" value="GGDEF"/>
    <property type="match status" value="1"/>
</dbReference>
<dbReference type="InterPro" id="IPR013976">
    <property type="entry name" value="HDOD"/>
</dbReference>
<dbReference type="EMBL" id="ATHI01000004">
    <property type="protein sequence ID" value="EPR35379.1"/>
    <property type="molecule type" value="Genomic_DNA"/>
</dbReference>
<dbReference type="Pfam" id="PF08668">
    <property type="entry name" value="HDOD"/>
    <property type="match status" value="1"/>
</dbReference>
<dbReference type="STRING" id="1121439.dsat_2080"/>
<evidence type="ECO:0000313" key="6">
    <source>
        <dbReference type="Proteomes" id="UP000014975"/>
    </source>
</evidence>
<dbReference type="Gene3D" id="3.30.450.20">
    <property type="entry name" value="PAS domain"/>
    <property type="match status" value="1"/>
</dbReference>
<dbReference type="GO" id="GO:0052621">
    <property type="term" value="F:diguanylate cyclase activity"/>
    <property type="evidence" value="ECO:0007669"/>
    <property type="project" value="UniProtKB-EC"/>
</dbReference>
<evidence type="ECO:0000256" key="2">
    <source>
        <dbReference type="ARBA" id="ARBA00034247"/>
    </source>
</evidence>
<feature type="domain" description="HDOD" evidence="4">
    <location>
        <begin position="13"/>
        <end position="209"/>
    </location>
</feature>
<dbReference type="SUPFAM" id="SSF109604">
    <property type="entry name" value="HD-domain/PDEase-like"/>
    <property type="match status" value="1"/>
</dbReference>
<dbReference type="PROSITE" id="PS51833">
    <property type="entry name" value="HDOD"/>
    <property type="match status" value="1"/>
</dbReference>
<dbReference type="InterPro" id="IPR000160">
    <property type="entry name" value="GGDEF_dom"/>
</dbReference>
<dbReference type="eggNOG" id="COG1639">
    <property type="taxonomic scope" value="Bacteria"/>
</dbReference>
<name>S7UN22_9BACT</name>
<dbReference type="Gene3D" id="3.30.70.270">
    <property type="match status" value="1"/>
</dbReference>
<dbReference type="InterPro" id="IPR029787">
    <property type="entry name" value="Nucleotide_cyclase"/>
</dbReference>
<sequence length="823" mass="91302">MSDVIASLNECLKATFTPVTSRLIREVVKEQPEFEAIAETLGMDPALSAMVLSLVNSPYYGVSQRCTDLKRAAVVLGTQELLKLALTISFQKALMPKRPQKDANSELYVSWRVLVWAAIAAELICERLAPREATRAYLCAMFKDLSLMLLRCAWPERFEPRGEYCLLTERPDEEERVLGMPHGALTQLLLAQLNIPLELCDGIRHHHDIDRLDEHDPYCQSIILATRWSELEHGARPDPLALLHFELTLRTHLEMSDAEIETLRRRCVERFRSMLSTLGIGEAPPDERHYQNSLQEMQRAYFLAVEIQLADGGLKAVAVSIFRHLRLAFGLSDADIWLLAPEGETRSLFTFRDGMLVSAAHGLTLDKPVVWDLGGDIHRLLADGREIGGLRIARDAKPRADASGFALYLRFLSKAFDNYLGRKAVLERKALLLDQLPLGVAHADNRGRLLGCNARFREILAPIPAGKGTAVSDLLHEALGVGNEPGWMEFPASDRQTISRIFCATLPQGAVRHRCLYLSAHKVRTPREAEIVFLLEDVTEISELEMQALKELNFMEALVASMRDVVLTVDARGTVTFASPHLSEKIAGKNLFTISKPTGAYTGKWDASVLGHLHAPVEAMLMADDPNPLALELVFSPLGGEEARSHLVVGRDLTAVRRLEEKLKVQAMYDGLTGLLNHTQFQAVLERETQRAHRTARTMGLVFLDLDGFKAINDNDGHQAGDAILREMGHILRQGTRKGMDFPCRYGGDEFGVIFTEITPKQLAQLAGRLDKMVRDAFGGRVGFSGGVALLKPGETAASLLLRADRAAYKAKSEGGRRLALAD</sequence>
<dbReference type="Pfam" id="PF00990">
    <property type="entry name" value="GGDEF"/>
    <property type="match status" value="1"/>
</dbReference>
<dbReference type="AlphaFoldDB" id="S7UN22"/>
<dbReference type="RefSeq" id="WP_020885966.1">
    <property type="nucleotide sequence ID" value="NZ_ATHI01000004.1"/>
</dbReference>
<evidence type="ECO:0000259" key="4">
    <source>
        <dbReference type="PROSITE" id="PS51833"/>
    </source>
</evidence>